<proteinExistence type="predicted"/>
<name>A0AA92C3X9_RHIRH</name>
<reference evidence="1 2" key="1">
    <citation type="submission" date="2018-04" db="EMBL/GenBank/DDBJ databases">
        <authorList>
            <person name="Hagen T."/>
        </authorList>
    </citation>
    <scope>NUCLEOTIDE SEQUENCE [LARGE SCALE GENOMIC DNA]</scope>
    <source>
        <strain evidence="1 2">TPD7009</strain>
    </source>
</reference>
<protein>
    <submittedName>
        <fullName evidence="1">Uncharacterized protein</fullName>
    </submittedName>
</protein>
<comment type="caution">
    <text evidence="1">The sequence shown here is derived from an EMBL/GenBank/DDBJ whole genome shotgun (WGS) entry which is preliminary data.</text>
</comment>
<dbReference type="EMBL" id="QDFR01000002">
    <property type="protein sequence ID" value="PVE55008.1"/>
    <property type="molecule type" value="Genomic_DNA"/>
</dbReference>
<evidence type="ECO:0000313" key="1">
    <source>
        <dbReference type="EMBL" id="PVE55008.1"/>
    </source>
</evidence>
<evidence type="ECO:0000313" key="2">
    <source>
        <dbReference type="Proteomes" id="UP000244335"/>
    </source>
</evidence>
<organism evidence="1 2">
    <name type="scientific">Rhizobium rhizogenes</name>
    <name type="common">Agrobacterium rhizogenes</name>
    <dbReference type="NCBI Taxonomy" id="359"/>
    <lineage>
        <taxon>Bacteria</taxon>
        <taxon>Pseudomonadati</taxon>
        <taxon>Pseudomonadota</taxon>
        <taxon>Alphaproteobacteria</taxon>
        <taxon>Hyphomicrobiales</taxon>
        <taxon>Rhizobiaceae</taxon>
        <taxon>Rhizobium/Agrobacterium group</taxon>
        <taxon>Rhizobium</taxon>
    </lineage>
</organism>
<gene>
    <name evidence="1" type="ORF">DC430_07155</name>
</gene>
<accession>A0AA92C3X9</accession>
<dbReference type="AlphaFoldDB" id="A0AA92C3X9"/>
<sequence>MRGATMNTQSPSYSTVPLSSDDLEEVNRFLNAWCEENGVDKTDGRAQEVASALIEWYATSPSYRHKSKLEHAPHLPESDKISALLNQLK</sequence>
<dbReference type="Proteomes" id="UP000244335">
    <property type="component" value="Unassembled WGS sequence"/>
</dbReference>